<reference evidence="1 2" key="1">
    <citation type="journal article" date="2022" name="Plant J.">
        <title>Chromosome-level genome of Camellia lanceoleosa provides a valuable resource for understanding genome evolution and self-incompatibility.</title>
        <authorList>
            <person name="Gong W."/>
            <person name="Xiao S."/>
            <person name="Wang L."/>
            <person name="Liao Z."/>
            <person name="Chang Y."/>
            <person name="Mo W."/>
            <person name="Hu G."/>
            <person name="Li W."/>
            <person name="Zhao G."/>
            <person name="Zhu H."/>
            <person name="Hu X."/>
            <person name="Ji K."/>
            <person name="Xiang X."/>
            <person name="Song Q."/>
            <person name="Yuan D."/>
            <person name="Jin S."/>
            <person name="Zhang L."/>
        </authorList>
    </citation>
    <scope>NUCLEOTIDE SEQUENCE [LARGE SCALE GENOMIC DNA]</scope>
    <source>
        <strain evidence="1">SQ_2022a</strain>
    </source>
</reference>
<comment type="caution">
    <text evidence="1">The sequence shown here is derived from an EMBL/GenBank/DDBJ whole genome shotgun (WGS) entry which is preliminary data.</text>
</comment>
<keyword evidence="2" id="KW-1185">Reference proteome</keyword>
<protein>
    <submittedName>
        <fullName evidence="1">Uncharacterized protein</fullName>
    </submittedName>
</protein>
<evidence type="ECO:0000313" key="1">
    <source>
        <dbReference type="EMBL" id="KAI8006714.1"/>
    </source>
</evidence>
<proteinExistence type="predicted"/>
<sequence>MEKYEILNTTIERGSSSCVFKAHNHDTNETVALKRIYFLEKNEGVPSSAIREVSFLKEMDHSNVIRLLDVVDNDKALHLVLEYMDLDLKKFMASSPDIAKNQQVIKSLMHQLLDGLAYCHSQKILHRDLKPQNLLIDCKSILKLADFGSAREIGVPLHRYTEGEMVASLWYMAPELLLGSRKYSTPVDIWSAGCVFAEMVIQQPLFTGYTELTQVIKIFSIMGKPNEETWPGVTLICDFLDAFVRNEPQNLAELVLGLEPAGVDLLSKMLCMNPEGRITASEALEHPYFDDILESPVNINFRT</sequence>
<dbReference type="EMBL" id="CM045764">
    <property type="protein sequence ID" value="KAI8006714.1"/>
    <property type="molecule type" value="Genomic_DNA"/>
</dbReference>
<evidence type="ECO:0000313" key="2">
    <source>
        <dbReference type="Proteomes" id="UP001060215"/>
    </source>
</evidence>
<organism evidence="1 2">
    <name type="scientific">Camellia lanceoleosa</name>
    <dbReference type="NCBI Taxonomy" id="1840588"/>
    <lineage>
        <taxon>Eukaryota</taxon>
        <taxon>Viridiplantae</taxon>
        <taxon>Streptophyta</taxon>
        <taxon>Embryophyta</taxon>
        <taxon>Tracheophyta</taxon>
        <taxon>Spermatophyta</taxon>
        <taxon>Magnoliopsida</taxon>
        <taxon>eudicotyledons</taxon>
        <taxon>Gunneridae</taxon>
        <taxon>Pentapetalae</taxon>
        <taxon>asterids</taxon>
        <taxon>Ericales</taxon>
        <taxon>Theaceae</taxon>
        <taxon>Camellia</taxon>
    </lineage>
</organism>
<dbReference type="Proteomes" id="UP001060215">
    <property type="component" value="Chromosome 7"/>
</dbReference>
<accession>A0ACC0H165</accession>
<name>A0ACC0H165_9ERIC</name>
<gene>
    <name evidence="1" type="ORF">LOK49_LG07G01559</name>
</gene>